<evidence type="ECO:0000313" key="4">
    <source>
        <dbReference type="Proteomes" id="UP000616839"/>
    </source>
</evidence>
<dbReference type="Pfam" id="PF13385">
    <property type="entry name" value="Laminin_G_3"/>
    <property type="match status" value="1"/>
</dbReference>
<dbReference type="Gene3D" id="2.60.120.200">
    <property type="match status" value="1"/>
</dbReference>
<comment type="caution">
    <text evidence="3">The sequence shown here is derived from an EMBL/GenBank/DDBJ whole genome shotgun (WGS) entry which is preliminary data.</text>
</comment>
<evidence type="ECO:0000259" key="2">
    <source>
        <dbReference type="PROSITE" id="PS50025"/>
    </source>
</evidence>
<evidence type="ECO:0000256" key="1">
    <source>
        <dbReference type="SAM" id="SignalP"/>
    </source>
</evidence>
<dbReference type="AlphaFoldDB" id="A0A927K969"/>
<dbReference type="SUPFAM" id="SSF49899">
    <property type="entry name" value="Concanavalin A-like lectins/glucanases"/>
    <property type="match status" value="1"/>
</dbReference>
<dbReference type="PROSITE" id="PS50025">
    <property type="entry name" value="LAM_G_DOMAIN"/>
    <property type="match status" value="1"/>
</dbReference>
<feature type="chain" id="PRO_5039345731" evidence="1">
    <location>
        <begin position="25"/>
        <end position="251"/>
    </location>
</feature>
<dbReference type="Proteomes" id="UP000616839">
    <property type="component" value="Unassembled WGS sequence"/>
</dbReference>
<proteinExistence type="predicted"/>
<name>A0A927K969_9ACTN</name>
<dbReference type="CDD" id="cd00110">
    <property type="entry name" value="LamG"/>
    <property type="match status" value="1"/>
</dbReference>
<gene>
    <name evidence="3" type="ORF">IE331_10600</name>
</gene>
<dbReference type="RefSeq" id="WP_192143365.1">
    <property type="nucleotide sequence ID" value="NZ_JACYXZ010000003.1"/>
</dbReference>
<sequence length="251" mass="26603">MFTKRSLRIAVAATVLGLTGASVASPAPAASYDLAGLWLFNEGGGQHTYDWSWSGNHGRLGSTTSADEHDPSWVQLPRHYWFRRAALRFDGDDHVRVADSPSLEPDGVTVVARVRAEGSPGDYRYVVAKGALSCETASYGLYTGNDGGLRFYASDGSDYTLSPSAGPQIWDGRWHTVIGSYDGTNVRLKVDGTEVGVTPADLVIGYGLPTDDDLWIGDYAGPCSAPFGFVGDVDGVAVIGTYADGVGGMVR</sequence>
<accession>A0A927K969</accession>
<feature type="signal peptide" evidence="1">
    <location>
        <begin position="1"/>
        <end position="24"/>
    </location>
</feature>
<evidence type="ECO:0000313" key="3">
    <source>
        <dbReference type="EMBL" id="MBD8870071.1"/>
    </source>
</evidence>
<dbReference type="InterPro" id="IPR013320">
    <property type="entry name" value="ConA-like_dom_sf"/>
</dbReference>
<dbReference type="InterPro" id="IPR001791">
    <property type="entry name" value="Laminin_G"/>
</dbReference>
<organism evidence="3 4">
    <name type="scientific">Nocardioides donggukensis</name>
    <dbReference type="NCBI Taxonomy" id="2774019"/>
    <lineage>
        <taxon>Bacteria</taxon>
        <taxon>Bacillati</taxon>
        <taxon>Actinomycetota</taxon>
        <taxon>Actinomycetes</taxon>
        <taxon>Propionibacteriales</taxon>
        <taxon>Nocardioidaceae</taxon>
        <taxon>Nocardioides</taxon>
    </lineage>
</organism>
<keyword evidence="1" id="KW-0732">Signal</keyword>
<reference evidence="3" key="1">
    <citation type="submission" date="2020-09" db="EMBL/GenBank/DDBJ databases">
        <title>Nocardioides sp. strain MJB4 16S ribosomal RNA gene Genome sequencing and assembly.</title>
        <authorList>
            <person name="Kim I."/>
        </authorList>
    </citation>
    <scope>NUCLEOTIDE SEQUENCE</scope>
    <source>
        <strain evidence="3">MJB4</strain>
    </source>
</reference>
<keyword evidence="4" id="KW-1185">Reference proteome</keyword>
<dbReference type="EMBL" id="JACYXZ010000003">
    <property type="protein sequence ID" value="MBD8870071.1"/>
    <property type="molecule type" value="Genomic_DNA"/>
</dbReference>
<protein>
    <submittedName>
        <fullName evidence="3">LamG domain-containing protein</fullName>
    </submittedName>
</protein>
<feature type="domain" description="Laminin G" evidence="2">
    <location>
        <begin position="84"/>
        <end position="251"/>
    </location>
</feature>